<feature type="domain" description="ABC3 transporter permease C-terminal" evidence="7">
    <location>
        <begin position="372"/>
        <end position="486"/>
    </location>
</feature>
<dbReference type="Pfam" id="PF12704">
    <property type="entry name" value="MacB_PCD"/>
    <property type="match status" value="1"/>
</dbReference>
<feature type="transmembrane region" description="Helical" evidence="6">
    <location>
        <begin position="458"/>
        <end position="481"/>
    </location>
</feature>
<dbReference type="Proteomes" id="UP000295438">
    <property type="component" value="Unassembled WGS sequence"/>
</dbReference>
<dbReference type="AlphaFoldDB" id="A0A4R5V7R3"/>
<dbReference type="InterPro" id="IPR050250">
    <property type="entry name" value="Macrolide_Exporter_MacB"/>
</dbReference>
<evidence type="ECO:0000256" key="3">
    <source>
        <dbReference type="ARBA" id="ARBA00022692"/>
    </source>
</evidence>
<feature type="transmembrane region" description="Helical" evidence="6">
    <location>
        <begin position="91"/>
        <end position="113"/>
    </location>
</feature>
<name>A0A4R5V7R3_9BACT</name>
<comment type="caution">
    <text evidence="9">The sequence shown here is derived from an EMBL/GenBank/DDBJ whole genome shotgun (WGS) entry which is preliminary data.</text>
</comment>
<dbReference type="PANTHER" id="PTHR30572">
    <property type="entry name" value="MEMBRANE COMPONENT OF TRANSPORTER-RELATED"/>
    <property type="match status" value="1"/>
</dbReference>
<dbReference type="GO" id="GO:0005886">
    <property type="term" value="C:plasma membrane"/>
    <property type="evidence" value="ECO:0007669"/>
    <property type="project" value="UniProtKB-SubCell"/>
</dbReference>
<feature type="transmembrane region" description="Helical" evidence="6">
    <location>
        <begin position="370"/>
        <end position="392"/>
    </location>
</feature>
<keyword evidence="5 6" id="KW-0472">Membrane</keyword>
<proteinExistence type="predicted"/>
<feature type="domain" description="MacB-like periplasmic core" evidence="8">
    <location>
        <begin position="92"/>
        <end position="320"/>
    </location>
</feature>
<accession>A0A4R5V7R3</accession>
<comment type="subcellular location">
    <subcellularLocation>
        <location evidence="1">Cell membrane</location>
        <topology evidence="1">Multi-pass membrane protein</topology>
    </subcellularLocation>
</comment>
<dbReference type="NCBIfam" id="NF038404">
    <property type="entry name" value="perm_prefix_2"/>
    <property type="match status" value="1"/>
</dbReference>
<dbReference type="Pfam" id="PF02687">
    <property type="entry name" value="FtsX"/>
    <property type="match status" value="2"/>
</dbReference>
<evidence type="ECO:0000313" key="10">
    <source>
        <dbReference type="Proteomes" id="UP000295438"/>
    </source>
</evidence>
<dbReference type="EMBL" id="SMUW01000028">
    <property type="protein sequence ID" value="TDK47984.1"/>
    <property type="molecule type" value="Genomic_DNA"/>
</dbReference>
<evidence type="ECO:0000256" key="6">
    <source>
        <dbReference type="SAM" id="Phobius"/>
    </source>
</evidence>
<feature type="transmembrane region" description="Helical" evidence="6">
    <location>
        <begin position="745"/>
        <end position="772"/>
    </location>
</feature>
<dbReference type="InterPro" id="IPR003838">
    <property type="entry name" value="ABC3_permease_C"/>
</dbReference>
<dbReference type="InterPro" id="IPR025857">
    <property type="entry name" value="MacB_PCD"/>
</dbReference>
<feature type="domain" description="ABC3 transporter permease C-terminal" evidence="7">
    <location>
        <begin position="752"/>
        <end position="865"/>
    </location>
</feature>
<keyword evidence="2" id="KW-1003">Cell membrane</keyword>
<evidence type="ECO:0000259" key="7">
    <source>
        <dbReference type="Pfam" id="PF02687"/>
    </source>
</evidence>
<sequence length="872" mass="99301">MHPPRKALEFLRWFCREDYIEEIEGDLIELFEDRYDKLSPRKANRKFIWDVIRSFRLRNIKKVDLSYLKDFIMFKHYLKIGGRQLIKNKGFSGVSILGLAMGIACCLSLFVFAEYESSFDSFHPYIERSYRVVQHTQYVDETLYWNTTAYPLAEALREDFPNLDLVTQTAGPFNKLLTVENSGGNNHSFESRYTLYVDSYYAKVFELNWLSGDKNTAFNQPYSIVLTESFAKKIYGGSVSFETLLGKRLLLEGKEALQITGIIQDAPGNSTLQYEVLIPYELFRLKNPDPASNWSGNYGGTTFLVASENQSSEEIESAIQTWQKKYLSKEDNSRIQYKLQPLSQMHTDARYGSSPGSYNISRSTLINARYVGICILLIAIGNFVNLVTARSVNRAKEVGIRKSIGSSRFDLFQQFTWENSLIVIISIVFSLLLSSILFNQANQVFSSINLELSLKWSHVGVILIIGFITVLFGTSYSALILSRFQPLQIIKNRVPFSKTRGISTRKAITVFQFMIVQIFVIATIIAAFQMDLFKHKPLGFSSEAVLMTPIPQADKTEFFKNQLQQTSNVLDVTIGSGPPMAVNGLQLGSRYRIPEMAENEGYETELKIGDDNYLNFYDIELLAGKNFMNKTPSFNEFIVNESLIKTFDWTPEEAIGRKIITNEGEATIIGVMKDFHNNSLQNEISACILINWEYFKDKAFIKLSNLDSDAIRDIEESWKKAFSGSVFSYEFVDDSIHNEYFVETLIFNGFTLFSIVAILIGSLGLIGLMTFLTTQRTKEVGIRKVFGASVSEIILFFSKEFTLLIGVAFLLALPITYLLMEYWLENFTYRITMTWWMFICGGLATLLIAALSSFTQAFKAAYANPIVSIKTE</sequence>
<keyword evidence="3 6" id="KW-0812">Transmembrane</keyword>
<keyword evidence="10" id="KW-1185">Reference proteome</keyword>
<keyword evidence="4 6" id="KW-1133">Transmembrane helix</keyword>
<gene>
    <name evidence="9" type="ORF">E1898_04730</name>
</gene>
<evidence type="ECO:0000313" key="9">
    <source>
        <dbReference type="EMBL" id="TDK47984.1"/>
    </source>
</evidence>
<dbReference type="RefSeq" id="WP_133390040.1">
    <property type="nucleotide sequence ID" value="NZ_SMUW01000028.1"/>
</dbReference>
<organism evidence="9 10">
    <name type="scientific">Algoriphagus formosus</name>
    <dbReference type="NCBI Taxonomy" id="2007308"/>
    <lineage>
        <taxon>Bacteria</taxon>
        <taxon>Pseudomonadati</taxon>
        <taxon>Bacteroidota</taxon>
        <taxon>Cytophagia</taxon>
        <taxon>Cytophagales</taxon>
        <taxon>Cyclobacteriaceae</taxon>
        <taxon>Algoriphagus</taxon>
    </lineage>
</organism>
<evidence type="ECO:0000256" key="1">
    <source>
        <dbReference type="ARBA" id="ARBA00004651"/>
    </source>
</evidence>
<evidence type="ECO:0000256" key="2">
    <source>
        <dbReference type="ARBA" id="ARBA00022475"/>
    </source>
</evidence>
<dbReference type="GO" id="GO:0022857">
    <property type="term" value="F:transmembrane transporter activity"/>
    <property type="evidence" value="ECO:0007669"/>
    <property type="project" value="TreeGrafter"/>
</dbReference>
<dbReference type="InterPro" id="IPR047699">
    <property type="entry name" value="Permease_put_prefix"/>
</dbReference>
<protein>
    <submittedName>
        <fullName evidence="9">FtsX-like permease family protein</fullName>
    </submittedName>
</protein>
<dbReference type="PANTHER" id="PTHR30572:SF18">
    <property type="entry name" value="ABC-TYPE MACROLIDE FAMILY EXPORT SYSTEM PERMEASE COMPONENT 2"/>
    <property type="match status" value="1"/>
</dbReference>
<evidence type="ECO:0000256" key="5">
    <source>
        <dbReference type="ARBA" id="ARBA00023136"/>
    </source>
</evidence>
<feature type="transmembrane region" description="Helical" evidence="6">
    <location>
        <begin position="421"/>
        <end position="438"/>
    </location>
</feature>
<reference evidence="9 10" key="1">
    <citation type="submission" date="2019-03" db="EMBL/GenBank/DDBJ databases">
        <title>Algoriphagus aquimaris sp. nov., isolated form marine sediment in Pohang, Korea.</title>
        <authorList>
            <person name="Kim J."/>
            <person name="Yoon S.-H."/>
            <person name="Lee S.-S."/>
        </authorList>
    </citation>
    <scope>NUCLEOTIDE SEQUENCE [LARGE SCALE GENOMIC DNA]</scope>
    <source>
        <strain evidence="9 10">F21</strain>
    </source>
</reference>
<feature type="transmembrane region" description="Helical" evidence="6">
    <location>
        <begin position="835"/>
        <end position="854"/>
    </location>
</feature>
<feature type="transmembrane region" description="Helical" evidence="6">
    <location>
        <begin position="793"/>
        <end position="815"/>
    </location>
</feature>
<evidence type="ECO:0000256" key="4">
    <source>
        <dbReference type="ARBA" id="ARBA00022989"/>
    </source>
</evidence>
<evidence type="ECO:0000259" key="8">
    <source>
        <dbReference type="Pfam" id="PF12704"/>
    </source>
</evidence>
<feature type="transmembrane region" description="Helical" evidence="6">
    <location>
        <begin position="507"/>
        <end position="528"/>
    </location>
</feature>